<comment type="caution">
    <text evidence="10">The sequence shown here is derived from an EMBL/GenBank/DDBJ whole genome shotgun (WGS) entry which is preliminary data.</text>
</comment>
<keyword evidence="8 10" id="KW-0808">Transferase</keyword>
<dbReference type="NCBIfam" id="NF008864">
    <property type="entry name" value="PRK11895.1"/>
    <property type="match status" value="1"/>
</dbReference>
<keyword evidence="6 8" id="KW-0100">Branched-chain amino acid biosynthesis</keyword>
<evidence type="ECO:0000313" key="10">
    <source>
        <dbReference type="EMBL" id="HIP98133.1"/>
    </source>
</evidence>
<dbReference type="Pfam" id="PF10369">
    <property type="entry name" value="ALS_ss_C"/>
    <property type="match status" value="1"/>
</dbReference>
<dbReference type="GO" id="GO:1990610">
    <property type="term" value="F:acetolactate synthase regulator activity"/>
    <property type="evidence" value="ECO:0007669"/>
    <property type="project" value="UniProtKB-UniRule"/>
</dbReference>
<dbReference type="InterPro" id="IPR004789">
    <property type="entry name" value="Acetalactate_synth_ssu"/>
</dbReference>
<dbReference type="AlphaFoldDB" id="A0A9D0YNS1"/>
<dbReference type="GO" id="GO:0009097">
    <property type="term" value="P:isoleucine biosynthetic process"/>
    <property type="evidence" value="ECO:0007669"/>
    <property type="project" value="UniProtKB-UniRule"/>
</dbReference>
<evidence type="ECO:0000256" key="8">
    <source>
        <dbReference type="RuleBase" id="RU368092"/>
    </source>
</evidence>
<comment type="subunit">
    <text evidence="4 8">Dimer of large and small chains.</text>
</comment>
<dbReference type="PANTHER" id="PTHR30239">
    <property type="entry name" value="ACETOLACTATE SYNTHASE SMALL SUBUNIT"/>
    <property type="match status" value="1"/>
</dbReference>
<gene>
    <name evidence="10" type="primary">ilvN</name>
    <name evidence="10" type="ORF">EYH37_02040</name>
</gene>
<name>A0A9D0YNS1_AQUAO</name>
<evidence type="ECO:0000256" key="5">
    <source>
        <dbReference type="ARBA" id="ARBA00022605"/>
    </source>
</evidence>
<comment type="pathway">
    <text evidence="1 8">Amino-acid biosynthesis; L-isoleucine biosynthesis; L-isoleucine from 2-oxobutanoate: step 1/4.</text>
</comment>
<dbReference type="NCBIfam" id="TIGR00119">
    <property type="entry name" value="acolac_sm"/>
    <property type="match status" value="1"/>
</dbReference>
<dbReference type="CDD" id="cd04878">
    <property type="entry name" value="ACT_AHAS"/>
    <property type="match status" value="1"/>
</dbReference>
<dbReference type="InterPro" id="IPR045865">
    <property type="entry name" value="ACT-like_dom_sf"/>
</dbReference>
<dbReference type="SUPFAM" id="SSF55021">
    <property type="entry name" value="ACT-like"/>
    <property type="match status" value="2"/>
</dbReference>
<dbReference type="InterPro" id="IPR039557">
    <property type="entry name" value="AHAS_ACT"/>
</dbReference>
<dbReference type="InterPro" id="IPR019455">
    <property type="entry name" value="Acetolactate_synth_ssu_C"/>
</dbReference>
<organism evidence="10 11">
    <name type="scientific">Aquifex aeolicus</name>
    <dbReference type="NCBI Taxonomy" id="63363"/>
    <lineage>
        <taxon>Bacteria</taxon>
        <taxon>Pseudomonadati</taxon>
        <taxon>Aquificota</taxon>
        <taxon>Aquificia</taxon>
        <taxon>Aquificales</taxon>
        <taxon>Aquificaceae</taxon>
        <taxon>Aquifex</taxon>
    </lineage>
</organism>
<dbReference type="InterPro" id="IPR054480">
    <property type="entry name" value="AHAS_small-like_ACT"/>
</dbReference>
<protein>
    <recommendedName>
        <fullName evidence="8">Acetolactate synthase small subunit</fullName>
        <shortName evidence="8">AHAS</shortName>
        <shortName evidence="8">ALS</shortName>
        <ecNumber evidence="8">2.2.1.6</ecNumber>
    </recommendedName>
    <alternativeName>
        <fullName evidence="8">Acetohydroxy-acid synthase small subunit</fullName>
    </alternativeName>
</protein>
<evidence type="ECO:0000256" key="7">
    <source>
        <dbReference type="ARBA" id="ARBA00048670"/>
    </source>
</evidence>
<dbReference type="Pfam" id="PF22629">
    <property type="entry name" value="ACT_AHAS_ss"/>
    <property type="match status" value="1"/>
</dbReference>
<dbReference type="EMBL" id="DQVE01000021">
    <property type="protein sequence ID" value="HIP98133.1"/>
    <property type="molecule type" value="Genomic_DNA"/>
</dbReference>
<comment type="catalytic activity">
    <reaction evidence="7 8">
        <text>2 pyruvate + H(+) = (2S)-2-acetolactate + CO2</text>
        <dbReference type="Rhea" id="RHEA:25249"/>
        <dbReference type="ChEBI" id="CHEBI:15361"/>
        <dbReference type="ChEBI" id="CHEBI:15378"/>
        <dbReference type="ChEBI" id="CHEBI:16526"/>
        <dbReference type="ChEBI" id="CHEBI:58476"/>
        <dbReference type="EC" id="2.2.1.6"/>
    </reaction>
</comment>
<evidence type="ECO:0000259" key="9">
    <source>
        <dbReference type="PROSITE" id="PS51671"/>
    </source>
</evidence>
<accession>A0A9D0YNS1</accession>
<evidence type="ECO:0000256" key="1">
    <source>
        <dbReference type="ARBA" id="ARBA00004974"/>
    </source>
</evidence>
<reference evidence="10" key="1">
    <citation type="journal article" date="2020" name="ISME J.">
        <title>Gammaproteobacteria mediating utilization of methyl-, sulfur- and petroleum organic compounds in deep ocean hydrothermal plumes.</title>
        <authorList>
            <person name="Zhou Z."/>
            <person name="Liu Y."/>
            <person name="Pan J."/>
            <person name="Cron B.R."/>
            <person name="Toner B.M."/>
            <person name="Anantharaman K."/>
            <person name="Breier J.A."/>
            <person name="Dick G.J."/>
            <person name="Li M."/>
        </authorList>
    </citation>
    <scope>NUCLEOTIDE SEQUENCE</scope>
    <source>
        <strain evidence="10">SZUA-1501</strain>
    </source>
</reference>
<proteinExistence type="inferred from homology"/>
<dbReference type="GO" id="GO:0009099">
    <property type="term" value="P:L-valine biosynthetic process"/>
    <property type="evidence" value="ECO:0007669"/>
    <property type="project" value="UniProtKB-UniRule"/>
</dbReference>
<dbReference type="FunFam" id="3.30.70.1150:FF:000001">
    <property type="entry name" value="Acetolactate synthase small subunit"/>
    <property type="match status" value="1"/>
</dbReference>
<dbReference type="InterPro" id="IPR027271">
    <property type="entry name" value="Acetolactate_synth/TF_NikR_C"/>
</dbReference>
<evidence type="ECO:0000256" key="4">
    <source>
        <dbReference type="ARBA" id="ARBA00011744"/>
    </source>
</evidence>
<evidence type="ECO:0000256" key="3">
    <source>
        <dbReference type="ARBA" id="ARBA00006341"/>
    </source>
</evidence>
<evidence type="ECO:0000313" key="11">
    <source>
        <dbReference type="Proteomes" id="UP000606463"/>
    </source>
</evidence>
<dbReference type="Gene3D" id="3.30.70.260">
    <property type="match status" value="1"/>
</dbReference>
<evidence type="ECO:0000256" key="6">
    <source>
        <dbReference type="ARBA" id="ARBA00023304"/>
    </source>
</evidence>
<comment type="similarity">
    <text evidence="3 8">Belongs to the acetolactate synthase small subunit family.</text>
</comment>
<keyword evidence="5 8" id="KW-0028">Amino-acid biosynthesis</keyword>
<dbReference type="FunFam" id="3.30.70.260:FF:000001">
    <property type="entry name" value="Acetolactate synthase, small subunit"/>
    <property type="match status" value="1"/>
</dbReference>
<dbReference type="PROSITE" id="PS51671">
    <property type="entry name" value="ACT"/>
    <property type="match status" value="1"/>
</dbReference>
<dbReference type="EC" id="2.2.1.6" evidence="8"/>
<dbReference type="InterPro" id="IPR002912">
    <property type="entry name" value="ACT_dom"/>
</dbReference>
<dbReference type="Proteomes" id="UP000606463">
    <property type="component" value="Unassembled WGS sequence"/>
</dbReference>
<dbReference type="Gene3D" id="3.30.70.1150">
    <property type="entry name" value="ACT-like. Chain A, domain 2"/>
    <property type="match status" value="1"/>
</dbReference>
<dbReference type="PANTHER" id="PTHR30239:SF0">
    <property type="entry name" value="ACETOLACTATE SYNTHASE SMALL SUBUNIT 1, CHLOROPLASTIC"/>
    <property type="match status" value="1"/>
</dbReference>
<comment type="function">
    <text evidence="8">Catalyzes the conversion of 2 pyruvate molecules into acetolactate in the first common step of the biosynthetic pathway of the branched-amino acids such as leucine, isoleucine, and valine.</text>
</comment>
<feature type="domain" description="ACT" evidence="9">
    <location>
        <begin position="31"/>
        <end position="105"/>
    </location>
</feature>
<dbReference type="GO" id="GO:0005829">
    <property type="term" value="C:cytosol"/>
    <property type="evidence" value="ECO:0007669"/>
    <property type="project" value="TreeGrafter"/>
</dbReference>
<sequence>MADTIGRDEGLKVVTAPKFRKIPKGKVRKHVIDLIVQNEHGVLSRIVTLIAGKGYNIESLSVGETHEKGLSRMTIVVEGDQRVIEQVVKQLRRLISTIKVRDLTDLPHIERELLLVKVNLGSQRAKDEVFRLAQIFGGKIVDVSPSSYTIELSGDGSKISTFIELVKPFGIKEMIRTGKIALKRDFSEAEEEG</sequence>
<evidence type="ECO:0000256" key="2">
    <source>
        <dbReference type="ARBA" id="ARBA00005025"/>
    </source>
</evidence>
<dbReference type="GO" id="GO:0003984">
    <property type="term" value="F:acetolactate synthase activity"/>
    <property type="evidence" value="ECO:0007669"/>
    <property type="project" value="UniProtKB-UniRule"/>
</dbReference>
<comment type="pathway">
    <text evidence="2 8">Amino-acid biosynthesis; L-valine biosynthesis; L-valine from pyruvate: step 1/4.</text>
</comment>